<evidence type="ECO:0000256" key="1">
    <source>
        <dbReference type="ARBA" id="ARBA00004123"/>
    </source>
</evidence>
<evidence type="ECO:0000259" key="6">
    <source>
        <dbReference type="SMART" id="SM00993"/>
    </source>
</evidence>
<evidence type="ECO:0000313" key="8">
    <source>
        <dbReference type="Proteomes" id="UP000192578"/>
    </source>
</evidence>
<sequence length="206" mass="23195">KRITASFAMDSSATGASDKPMSSGKSKTKIPAKGGGGRFKAKARSSKKNGSSSALQEPDADMDDSINDGAPEKFGIHKKQKELPKPAITIFMHHPWPFKNQEYMNKRYNPIEDDKAQYRPLKHIIGAEKADWSEDPSQPAYWTIRAPPRLKPAKRYSDVSGFEANYTDPETKLHYCNAEEFEIIRSLTRDLVQSYLRLRGYVDIIG</sequence>
<proteinExistence type="predicted"/>
<dbReference type="InterPro" id="IPR013272">
    <property type="entry name" value="Vps72/YL1_C"/>
</dbReference>
<dbReference type="Proteomes" id="UP000192578">
    <property type="component" value="Unassembled WGS sequence"/>
</dbReference>
<keyword evidence="8" id="KW-1185">Reference proteome</keyword>
<reference evidence="8" key="1">
    <citation type="submission" date="2017-01" db="EMBL/GenBank/DDBJ databases">
        <title>Comparative genomics of anhydrobiosis in the tardigrade Hypsibius dujardini.</title>
        <authorList>
            <person name="Yoshida Y."/>
            <person name="Koutsovoulos G."/>
            <person name="Laetsch D."/>
            <person name="Stevens L."/>
            <person name="Kumar S."/>
            <person name="Horikawa D."/>
            <person name="Ishino K."/>
            <person name="Komine S."/>
            <person name="Tomita M."/>
            <person name="Blaxter M."/>
            <person name="Arakawa K."/>
        </authorList>
    </citation>
    <scope>NUCLEOTIDE SEQUENCE [LARGE SCALE GENOMIC DNA]</scope>
    <source>
        <strain evidence="8">Z151</strain>
    </source>
</reference>
<dbReference type="OrthoDB" id="49520at2759"/>
<feature type="domain" description="Vps72/YL1 C-terminal" evidence="6">
    <location>
        <begin position="155"/>
        <end position="184"/>
    </location>
</feature>
<comment type="subcellular location">
    <subcellularLocation>
        <location evidence="1">Nucleus</location>
    </subcellularLocation>
</comment>
<evidence type="ECO:0000256" key="5">
    <source>
        <dbReference type="SAM" id="MobiDB-lite"/>
    </source>
</evidence>
<accession>A0A1W0X5C1</accession>
<dbReference type="GO" id="GO:0031011">
    <property type="term" value="C:Ino80 complex"/>
    <property type="evidence" value="ECO:0007669"/>
    <property type="project" value="InterPro"/>
</dbReference>
<keyword evidence="2" id="KW-0805">Transcription regulation</keyword>
<dbReference type="Pfam" id="PF08265">
    <property type="entry name" value="YL1_C"/>
    <property type="match status" value="1"/>
</dbReference>
<keyword evidence="3" id="KW-0804">Transcription</keyword>
<gene>
    <name evidence="7" type="ORF">BV898_03169</name>
</gene>
<protein>
    <submittedName>
        <fullName evidence="7">INO80 complex subunit C</fullName>
    </submittedName>
</protein>
<comment type="caution">
    <text evidence="7">The sequence shown here is derived from an EMBL/GenBank/DDBJ whole genome shotgun (WGS) entry which is preliminary data.</text>
</comment>
<dbReference type="InterPro" id="IPR029525">
    <property type="entry name" value="INO80C/Ies6"/>
</dbReference>
<feature type="region of interest" description="Disordered" evidence="5">
    <location>
        <begin position="1"/>
        <end position="72"/>
    </location>
</feature>
<evidence type="ECO:0000256" key="4">
    <source>
        <dbReference type="ARBA" id="ARBA00023242"/>
    </source>
</evidence>
<dbReference type="PANTHER" id="PTHR31200:SF1">
    <property type="entry name" value="INO80 COMPLEX SUBUNIT C"/>
    <property type="match status" value="1"/>
</dbReference>
<dbReference type="AlphaFoldDB" id="A0A1W0X5C1"/>
<evidence type="ECO:0000313" key="7">
    <source>
        <dbReference type="EMBL" id="OQV22729.1"/>
    </source>
</evidence>
<evidence type="ECO:0000256" key="3">
    <source>
        <dbReference type="ARBA" id="ARBA00023163"/>
    </source>
</evidence>
<dbReference type="SMART" id="SM00993">
    <property type="entry name" value="YL1_C"/>
    <property type="match status" value="1"/>
</dbReference>
<dbReference type="EMBL" id="MTYJ01000015">
    <property type="protein sequence ID" value="OQV22729.1"/>
    <property type="molecule type" value="Genomic_DNA"/>
</dbReference>
<organism evidence="7 8">
    <name type="scientific">Hypsibius exemplaris</name>
    <name type="common">Freshwater tardigrade</name>
    <dbReference type="NCBI Taxonomy" id="2072580"/>
    <lineage>
        <taxon>Eukaryota</taxon>
        <taxon>Metazoa</taxon>
        <taxon>Ecdysozoa</taxon>
        <taxon>Tardigrada</taxon>
        <taxon>Eutardigrada</taxon>
        <taxon>Parachela</taxon>
        <taxon>Hypsibioidea</taxon>
        <taxon>Hypsibiidae</taxon>
        <taxon>Hypsibius</taxon>
    </lineage>
</organism>
<dbReference type="GO" id="GO:0006338">
    <property type="term" value="P:chromatin remodeling"/>
    <property type="evidence" value="ECO:0007669"/>
    <property type="project" value="InterPro"/>
</dbReference>
<name>A0A1W0X5C1_HYPEX</name>
<dbReference type="PANTHER" id="PTHR31200">
    <property type="entry name" value="INO80 COMPLEX SUBUNIT C"/>
    <property type="match status" value="1"/>
</dbReference>
<keyword evidence="4" id="KW-0539">Nucleus</keyword>
<feature type="non-terminal residue" evidence="7">
    <location>
        <position position="206"/>
    </location>
</feature>
<evidence type="ECO:0000256" key="2">
    <source>
        <dbReference type="ARBA" id="ARBA00023015"/>
    </source>
</evidence>